<proteinExistence type="predicted"/>
<protein>
    <submittedName>
        <fullName evidence="1">Uncharacterized protein</fullName>
    </submittedName>
</protein>
<evidence type="ECO:0000313" key="1">
    <source>
        <dbReference type="EMBL" id="CAD7252142.1"/>
    </source>
</evidence>
<keyword evidence="2" id="KW-1185">Reference proteome</keyword>
<feature type="non-terminal residue" evidence="1">
    <location>
        <position position="94"/>
    </location>
</feature>
<organism evidence="1">
    <name type="scientific">Darwinula stevensoni</name>
    <dbReference type="NCBI Taxonomy" id="69355"/>
    <lineage>
        <taxon>Eukaryota</taxon>
        <taxon>Metazoa</taxon>
        <taxon>Ecdysozoa</taxon>
        <taxon>Arthropoda</taxon>
        <taxon>Crustacea</taxon>
        <taxon>Oligostraca</taxon>
        <taxon>Ostracoda</taxon>
        <taxon>Podocopa</taxon>
        <taxon>Podocopida</taxon>
        <taxon>Darwinulocopina</taxon>
        <taxon>Darwinuloidea</taxon>
        <taxon>Darwinulidae</taxon>
        <taxon>Darwinula</taxon>
    </lineage>
</organism>
<gene>
    <name evidence="1" type="ORF">DSTB1V02_LOCUS11903</name>
</gene>
<dbReference type="OrthoDB" id="15001at2759"/>
<dbReference type="EMBL" id="LR903666">
    <property type="protein sequence ID" value="CAD7252142.1"/>
    <property type="molecule type" value="Genomic_DNA"/>
</dbReference>
<reference evidence="1" key="1">
    <citation type="submission" date="2020-11" db="EMBL/GenBank/DDBJ databases">
        <authorList>
            <person name="Tran Van P."/>
        </authorList>
    </citation>
    <scope>NUCLEOTIDE SEQUENCE</scope>
</reference>
<accession>A0A7R9ADF0</accession>
<evidence type="ECO:0000313" key="2">
    <source>
        <dbReference type="Proteomes" id="UP000677054"/>
    </source>
</evidence>
<name>A0A7R9ADF0_9CRUS</name>
<dbReference type="AlphaFoldDB" id="A0A7R9ADF0"/>
<dbReference type="EMBL" id="CAJPEV010004149">
    <property type="protein sequence ID" value="CAG0901268.1"/>
    <property type="molecule type" value="Genomic_DNA"/>
</dbReference>
<dbReference type="Proteomes" id="UP000677054">
    <property type="component" value="Unassembled WGS sequence"/>
</dbReference>
<sequence length="94" mass="10461">MEARPGPQVKTAPYSSDPDPMIYGLKMPVAGQAGVSHPLQEKISKKAIIEEMSIHSLQKIQDEMIDFTSFLNPPEFQESTAQPHIMIEKKLGLL</sequence>